<accession>A0A5J4W239</accession>
<name>A0A5J4W239_9EUKA</name>
<protein>
    <submittedName>
        <fullName evidence="1">Uncharacterized protein</fullName>
    </submittedName>
</protein>
<dbReference type="AlphaFoldDB" id="A0A5J4W239"/>
<evidence type="ECO:0000313" key="1">
    <source>
        <dbReference type="EMBL" id="KAA6388720.1"/>
    </source>
</evidence>
<gene>
    <name evidence="1" type="ORF">EZS28_015749</name>
</gene>
<sequence>MHCPTMKETLRKAIIREYPKLGAERRMTVVMSTIATNPCPNFSLKFAIKNTFSWCFSQRKRLYDDEFYISATILYKNSQNNDVFHNQSVYMR</sequence>
<evidence type="ECO:0000313" key="2">
    <source>
        <dbReference type="Proteomes" id="UP000324800"/>
    </source>
</evidence>
<reference evidence="1 2" key="1">
    <citation type="submission" date="2019-03" db="EMBL/GenBank/DDBJ databases">
        <title>Single cell metagenomics reveals metabolic interactions within the superorganism composed of flagellate Streblomastix strix and complex community of Bacteroidetes bacteria on its surface.</title>
        <authorList>
            <person name="Treitli S.C."/>
            <person name="Kolisko M."/>
            <person name="Husnik F."/>
            <person name="Keeling P."/>
            <person name="Hampl V."/>
        </authorList>
    </citation>
    <scope>NUCLEOTIDE SEQUENCE [LARGE SCALE GENOMIC DNA]</scope>
    <source>
        <strain evidence="1">ST1C</strain>
    </source>
</reference>
<organism evidence="1 2">
    <name type="scientific">Streblomastix strix</name>
    <dbReference type="NCBI Taxonomy" id="222440"/>
    <lineage>
        <taxon>Eukaryota</taxon>
        <taxon>Metamonada</taxon>
        <taxon>Preaxostyla</taxon>
        <taxon>Oxymonadida</taxon>
        <taxon>Streblomastigidae</taxon>
        <taxon>Streblomastix</taxon>
    </lineage>
</organism>
<dbReference type="Proteomes" id="UP000324800">
    <property type="component" value="Unassembled WGS sequence"/>
</dbReference>
<proteinExistence type="predicted"/>
<dbReference type="EMBL" id="SNRW01003869">
    <property type="protein sequence ID" value="KAA6388720.1"/>
    <property type="molecule type" value="Genomic_DNA"/>
</dbReference>
<comment type="caution">
    <text evidence="1">The sequence shown here is derived from an EMBL/GenBank/DDBJ whole genome shotgun (WGS) entry which is preliminary data.</text>
</comment>